<evidence type="ECO:0000313" key="2">
    <source>
        <dbReference type="EMBL" id="APZ94167.1"/>
    </source>
</evidence>
<dbReference type="AlphaFoldDB" id="A0A1P8WJF6"/>
<gene>
    <name evidence="2" type="ORF">Fuma_03791</name>
</gene>
<name>A0A1P8WJF6_9PLAN</name>
<dbReference type="STRING" id="1891926.Fuma_03791"/>
<evidence type="ECO:0000313" key="3">
    <source>
        <dbReference type="Proteomes" id="UP000187735"/>
    </source>
</evidence>
<proteinExistence type="predicted"/>
<evidence type="ECO:0000256" key="1">
    <source>
        <dbReference type="SAM" id="MobiDB-lite"/>
    </source>
</evidence>
<keyword evidence="3" id="KW-1185">Reference proteome</keyword>
<dbReference type="OrthoDB" id="290375at2"/>
<feature type="region of interest" description="Disordered" evidence="1">
    <location>
        <begin position="1"/>
        <end position="40"/>
    </location>
</feature>
<dbReference type="Proteomes" id="UP000187735">
    <property type="component" value="Chromosome"/>
</dbReference>
<dbReference type="RefSeq" id="WP_077025522.1">
    <property type="nucleotide sequence ID" value="NZ_CP017641.1"/>
</dbReference>
<protein>
    <submittedName>
        <fullName evidence="2">Uncharacterized protein</fullName>
    </submittedName>
</protein>
<reference evidence="2 3" key="1">
    <citation type="journal article" date="2016" name="Front. Microbiol.">
        <title>Fuerstia marisgermanicae gen. nov., sp. nov., an Unusual Member of the Phylum Planctomycetes from the German Wadden Sea.</title>
        <authorList>
            <person name="Kohn T."/>
            <person name="Heuer A."/>
            <person name="Jogler M."/>
            <person name="Vollmers J."/>
            <person name="Boedeker C."/>
            <person name="Bunk B."/>
            <person name="Rast P."/>
            <person name="Borchert D."/>
            <person name="Glockner I."/>
            <person name="Freese H.M."/>
            <person name="Klenk H.P."/>
            <person name="Overmann J."/>
            <person name="Kaster A.K."/>
            <person name="Rohde M."/>
            <person name="Wiegand S."/>
            <person name="Jogler C."/>
        </authorList>
    </citation>
    <scope>NUCLEOTIDE SEQUENCE [LARGE SCALE GENOMIC DNA]</scope>
    <source>
        <strain evidence="2 3">NH11</strain>
    </source>
</reference>
<feature type="compositionally biased region" description="Low complexity" evidence="1">
    <location>
        <begin position="14"/>
        <end position="25"/>
    </location>
</feature>
<dbReference type="EMBL" id="CP017641">
    <property type="protein sequence ID" value="APZ94167.1"/>
    <property type="molecule type" value="Genomic_DNA"/>
</dbReference>
<feature type="compositionally biased region" description="Basic and acidic residues" evidence="1">
    <location>
        <begin position="1"/>
        <end position="10"/>
    </location>
</feature>
<sequence length="76" mass="8304">MSTSAKRDADQFQSGSTSATEAGGSRQSLRPSASQSLKPTQDVVDYVREYARQKPDVAALWCFGLGIVVGWKIKPW</sequence>
<dbReference type="KEGG" id="fmr:Fuma_03791"/>
<feature type="compositionally biased region" description="Polar residues" evidence="1">
    <location>
        <begin position="26"/>
        <end position="39"/>
    </location>
</feature>
<accession>A0A1P8WJF6</accession>
<organism evidence="2 3">
    <name type="scientific">Fuerstiella marisgermanici</name>
    <dbReference type="NCBI Taxonomy" id="1891926"/>
    <lineage>
        <taxon>Bacteria</taxon>
        <taxon>Pseudomonadati</taxon>
        <taxon>Planctomycetota</taxon>
        <taxon>Planctomycetia</taxon>
        <taxon>Planctomycetales</taxon>
        <taxon>Planctomycetaceae</taxon>
        <taxon>Fuerstiella</taxon>
    </lineage>
</organism>